<keyword evidence="2" id="KW-1185">Reference proteome</keyword>
<evidence type="ECO:0008006" key="3">
    <source>
        <dbReference type="Google" id="ProtNLM"/>
    </source>
</evidence>
<evidence type="ECO:0000313" key="1">
    <source>
        <dbReference type="EMBL" id="OWZ07229.1"/>
    </source>
</evidence>
<evidence type="ECO:0000313" key="2">
    <source>
        <dbReference type="Proteomes" id="UP000198211"/>
    </source>
</evidence>
<dbReference type="OrthoDB" id="120462at2759"/>
<gene>
    <name evidence="1" type="ORF">PHMEG_00020401</name>
</gene>
<accession>A0A225VQC1</accession>
<sequence length="169" mass="19430">MKREVDRLAVTMTAKKFGGSIFGQVDVSPWSQILNNNGIATETNFVLFHCTFFDKEKKRREWILGWGRPVLLCMLKQRKTSLFVNGTSRCVLAKFKQCIIFSTYNRLTKGYYPAAFILCTSKIYTIYFNAMHLVMKAENNAIEPEFVYCDFEGGLIEAIQDHFPEASPI</sequence>
<dbReference type="Proteomes" id="UP000198211">
    <property type="component" value="Unassembled WGS sequence"/>
</dbReference>
<comment type="caution">
    <text evidence="1">The sequence shown here is derived from an EMBL/GenBank/DDBJ whole genome shotgun (WGS) entry which is preliminary data.</text>
</comment>
<protein>
    <recommendedName>
        <fullName evidence="3">MULE transposase domain-containing protein</fullName>
    </recommendedName>
</protein>
<organism evidence="1 2">
    <name type="scientific">Phytophthora megakarya</name>
    <dbReference type="NCBI Taxonomy" id="4795"/>
    <lineage>
        <taxon>Eukaryota</taxon>
        <taxon>Sar</taxon>
        <taxon>Stramenopiles</taxon>
        <taxon>Oomycota</taxon>
        <taxon>Peronosporomycetes</taxon>
        <taxon>Peronosporales</taxon>
        <taxon>Peronosporaceae</taxon>
        <taxon>Phytophthora</taxon>
    </lineage>
</organism>
<name>A0A225VQC1_9STRA</name>
<proteinExistence type="predicted"/>
<dbReference type="EMBL" id="NBNE01003620">
    <property type="protein sequence ID" value="OWZ07229.1"/>
    <property type="molecule type" value="Genomic_DNA"/>
</dbReference>
<reference evidence="2" key="1">
    <citation type="submission" date="2017-03" db="EMBL/GenBank/DDBJ databases">
        <title>Phytopthora megakarya and P. palmivora, two closely related causual agents of cacao black pod achieved similar genome size and gene model numbers by different mechanisms.</title>
        <authorList>
            <person name="Ali S."/>
            <person name="Shao J."/>
            <person name="Larry D.J."/>
            <person name="Kronmiller B."/>
            <person name="Shen D."/>
            <person name="Strem M.D."/>
            <person name="Melnick R.L."/>
            <person name="Guiltinan M.J."/>
            <person name="Tyler B.M."/>
            <person name="Meinhardt L.W."/>
            <person name="Bailey B.A."/>
        </authorList>
    </citation>
    <scope>NUCLEOTIDE SEQUENCE [LARGE SCALE GENOMIC DNA]</scope>
    <source>
        <strain evidence="2">zdho120</strain>
    </source>
</reference>
<dbReference type="AlphaFoldDB" id="A0A225VQC1"/>